<dbReference type="EMBL" id="JACIET010000001">
    <property type="protein sequence ID" value="MBB4012174.1"/>
    <property type="molecule type" value="Genomic_DNA"/>
</dbReference>
<name>A0A840BIL3_9RHOO</name>
<evidence type="ECO:0000313" key="4">
    <source>
        <dbReference type="Proteomes" id="UP000561045"/>
    </source>
</evidence>
<comment type="caution">
    <text evidence="3">The sequence shown here is derived from an EMBL/GenBank/DDBJ whole genome shotgun (WGS) entry which is preliminary data.</text>
</comment>
<dbReference type="InterPro" id="IPR052710">
    <property type="entry name" value="CAAX_protease"/>
</dbReference>
<evidence type="ECO:0000259" key="2">
    <source>
        <dbReference type="Pfam" id="PF02517"/>
    </source>
</evidence>
<sequence>MQPAALLALAVLAWWLPPLAGRWPLWPGLLVLASLAGLASGAMDSIGLGVTAALGGLVFVTRHAPQPGLRALALTGAAVLALAMALHVVPGFHAELVAHDLRLSADAAPFSFCWRLDTGIAGLLLIAAVATPARGADWRELGAVLLRGAPVIVGLVVAASLAAGYVRWAPKWPELAPVFLIANLCFTCVAEEAFFRGLIQARLQAAAAGRAGGQWAAIGVAALLFGLAHLGGGALYAAIATLAGVGYGWAFARSGRIEAAILMHFAVNAVHFIGFTYPRLAS</sequence>
<dbReference type="RefSeq" id="WP_183633721.1">
    <property type="nucleotide sequence ID" value="NZ_BAABLE010000011.1"/>
</dbReference>
<feature type="transmembrane region" description="Helical" evidence="1">
    <location>
        <begin position="72"/>
        <end position="92"/>
    </location>
</feature>
<keyword evidence="1" id="KW-1133">Transmembrane helix</keyword>
<dbReference type="GO" id="GO:0004175">
    <property type="term" value="F:endopeptidase activity"/>
    <property type="evidence" value="ECO:0007669"/>
    <property type="project" value="UniProtKB-ARBA"/>
</dbReference>
<proteinExistence type="predicted"/>
<dbReference type="Pfam" id="PF02517">
    <property type="entry name" value="Rce1-like"/>
    <property type="match status" value="1"/>
</dbReference>
<dbReference type="PANTHER" id="PTHR36435">
    <property type="entry name" value="SLR1288 PROTEIN"/>
    <property type="match status" value="1"/>
</dbReference>
<feature type="transmembrane region" description="Helical" evidence="1">
    <location>
        <begin position="144"/>
        <end position="166"/>
    </location>
</feature>
<evidence type="ECO:0000256" key="1">
    <source>
        <dbReference type="SAM" id="Phobius"/>
    </source>
</evidence>
<keyword evidence="1" id="KW-0812">Transmembrane</keyword>
<feature type="transmembrane region" description="Helical" evidence="1">
    <location>
        <begin position="178"/>
        <end position="199"/>
    </location>
</feature>
<dbReference type="GO" id="GO:0080120">
    <property type="term" value="P:CAAX-box protein maturation"/>
    <property type="evidence" value="ECO:0007669"/>
    <property type="project" value="UniProtKB-ARBA"/>
</dbReference>
<gene>
    <name evidence="3" type="ORF">GGR36_001482</name>
</gene>
<feature type="transmembrane region" description="Helical" evidence="1">
    <location>
        <begin position="112"/>
        <end position="132"/>
    </location>
</feature>
<feature type="transmembrane region" description="Helical" evidence="1">
    <location>
        <begin position="32"/>
        <end position="60"/>
    </location>
</feature>
<feature type="domain" description="CAAX prenyl protease 2/Lysostaphin resistance protein A-like" evidence="2">
    <location>
        <begin position="176"/>
        <end position="270"/>
    </location>
</feature>
<reference evidence="3 4" key="1">
    <citation type="submission" date="2020-08" db="EMBL/GenBank/DDBJ databases">
        <title>Genomic Encyclopedia of Type Strains, Phase IV (KMG-IV): sequencing the most valuable type-strain genomes for metagenomic binning, comparative biology and taxonomic classification.</title>
        <authorList>
            <person name="Goeker M."/>
        </authorList>
    </citation>
    <scope>NUCLEOTIDE SEQUENCE [LARGE SCALE GENOMIC DNA]</scope>
    <source>
        <strain evidence="3 4">DSM 106739</strain>
    </source>
</reference>
<protein>
    <recommendedName>
        <fullName evidence="2">CAAX prenyl protease 2/Lysostaphin resistance protein A-like domain-containing protein</fullName>
    </recommendedName>
</protein>
<accession>A0A840BIL3</accession>
<dbReference type="AlphaFoldDB" id="A0A840BIL3"/>
<keyword evidence="1" id="KW-0472">Membrane</keyword>
<dbReference type="InterPro" id="IPR003675">
    <property type="entry name" value="Rce1/LyrA-like_dom"/>
</dbReference>
<organism evidence="3 4">
    <name type="scientific">Niveibacterium umoris</name>
    <dbReference type="NCBI Taxonomy" id="1193620"/>
    <lineage>
        <taxon>Bacteria</taxon>
        <taxon>Pseudomonadati</taxon>
        <taxon>Pseudomonadota</taxon>
        <taxon>Betaproteobacteria</taxon>
        <taxon>Rhodocyclales</taxon>
        <taxon>Rhodocyclaceae</taxon>
        <taxon>Niveibacterium</taxon>
    </lineage>
</organism>
<dbReference type="Proteomes" id="UP000561045">
    <property type="component" value="Unassembled WGS sequence"/>
</dbReference>
<feature type="transmembrane region" description="Helical" evidence="1">
    <location>
        <begin position="259"/>
        <end position="277"/>
    </location>
</feature>
<dbReference type="PANTHER" id="PTHR36435:SF1">
    <property type="entry name" value="CAAX AMINO TERMINAL PROTEASE FAMILY PROTEIN"/>
    <property type="match status" value="1"/>
</dbReference>
<keyword evidence="4" id="KW-1185">Reference proteome</keyword>
<evidence type="ECO:0000313" key="3">
    <source>
        <dbReference type="EMBL" id="MBB4012174.1"/>
    </source>
</evidence>